<feature type="binding site" evidence="1">
    <location>
        <position position="16"/>
    </location>
    <ligand>
        <name>Mg(2+)</name>
        <dbReference type="ChEBI" id="CHEBI:18420"/>
    </ligand>
</feature>
<dbReference type="InterPro" id="IPR004472">
    <property type="entry name" value="DTB_synth_BioD"/>
</dbReference>
<keyword evidence="1" id="KW-0436">Ligase</keyword>
<comment type="caution">
    <text evidence="2">The sequence shown here is derived from an EMBL/GenBank/DDBJ whole genome shotgun (WGS) entry which is preliminary data.</text>
</comment>
<dbReference type="PANTHER" id="PTHR43210:SF5">
    <property type="entry name" value="DETHIOBIOTIN SYNTHETASE"/>
    <property type="match status" value="1"/>
</dbReference>
<protein>
    <recommendedName>
        <fullName evidence="1">ATP-dependent dethiobiotin synthetase BioD</fullName>
        <ecNumber evidence="1">6.3.3.3</ecNumber>
    </recommendedName>
    <alternativeName>
        <fullName evidence="1">DTB synthetase</fullName>
        <shortName evidence="1">DTBS</shortName>
    </alternativeName>
    <alternativeName>
        <fullName evidence="1">Dethiobiotin synthase</fullName>
    </alternativeName>
</protein>
<organism evidence="2 3">
    <name type="scientific">Corynebacterium xerosis</name>
    <dbReference type="NCBI Taxonomy" id="1725"/>
    <lineage>
        <taxon>Bacteria</taxon>
        <taxon>Bacillati</taxon>
        <taxon>Actinomycetota</taxon>
        <taxon>Actinomycetes</taxon>
        <taxon>Mycobacteriales</taxon>
        <taxon>Corynebacteriaceae</taxon>
        <taxon>Corynebacterium</taxon>
    </lineage>
</organism>
<dbReference type="GO" id="GO:0009102">
    <property type="term" value="P:biotin biosynthetic process"/>
    <property type="evidence" value="ECO:0007669"/>
    <property type="project" value="UniProtKB-UniRule"/>
</dbReference>
<dbReference type="PANTHER" id="PTHR43210">
    <property type="entry name" value="DETHIOBIOTIN SYNTHETASE"/>
    <property type="match status" value="1"/>
</dbReference>
<comment type="subcellular location">
    <subcellularLocation>
        <location evidence="1">Cytoplasm</location>
    </subcellularLocation>
</comment>
<keyword evidence="1" id="KW-0093">Biotin biosynthesis</keyword>
<dbReference type="STRING" id="1725.WU86_07385"/>
<feature type="binding site" evidence="1">
    <location>
        <begin position="250"/>
        <end position="252"/>
    </location>
    <ligand>
        <name>ATP</name>
        <dbReference type="ChEBI" id="CHEBI:30616"/>
    </ligand>
</feature>
<dbReference type="AlphaFoldDB" id="A0A2N6SWJ1"/>
<dbReference type="GO" id="GO:0000287">
    <property type="term" value="F:magnesium ion binding"/>
    <property type="evidence" value="ECO:0007669"/>
    <property type="project" value="UniProtKB-UniRule"/>
</dbReference>
<feature type="binding site" evidence="1">
    <location>
        <position position="55"/>
    </location>
    <ligand>
        <name>Mg(2+)</name>
        <dbReference type="ChEBI" id="CHEBI:18420"/>
    </ligand>
</feature>
<keyword evidence="1" id="KW-0547">Nucleotide-binding</keyword>
<feature type="active site" evidence="1">
    <location>
        <position position="37"/>
    </location>
</feature>
<comment type="subunit">
    <text evidence="1">Homodimer.</text>
</comment>
<feature type="binding site" evidence="1">
    <location>
        <position position="55"/>
    </location>
    <ligand>
        <name>ATP</name>
        <dbReference type="ChEBI" id="CHEBI:30616"/>
    </ligand>
</feature>
<evidence type="ECO:0000256" key="1">
    <source>
        <dbReference type="HAMAP-Rule" id="MF_00336"/>
    </source>
</evidence>
<accession>A0A2N6SWJ1</accession>
<feature type="binding site" evidence="1">
    <location>
        <begin position="12"/>
        <end position="17"/>
    </location>
    <ligand>
        <name>ATP</name>
        <dbReference type="ChEBI" id="CHEBI:30616"/>
    </ligand>
</feature>
<dbReference type="SUPFAM" id="SSF52540">
    <property type="entry name" value="P-loop containing nucleoside triphosphate hydrolases"/>
    <property type="match status" value="1"/>
</dbReference>
<keyword evidence="1" id="KW-0479">Metal-binding</keyword>
<feature type="binding site" evidence="1">
    <location>
        <begin position="203"/>
        <end position="204"/>
    </location>
    <ligand>
        <name>ATP</name>
        <dbReference type="ChEBI" id="CHEBI:30616"/>
    </ligand>
</feature>
<dbReference type="RefSeq" id="WP_102214403.1">
    <property type="nucleotide sequence ID" value="NZ_PNHF01000031.1"/>
</dbReference>
<feature type="binding site" evidence="1">
    <location>
        <begin position="114"/>
        <end position="117"/>
    </location>
    <ligand>
        <name>ATP</name>
        <dbReference type="ChEBI" id="CHEBI:30616"/>
    </ligand>
</feature>
<evidence type="ECO:0000313" key="2">
    <source>
        <dbReference type="EMBL" id="PMC61376.1"/>
    </source>
</evidence>
<name>A0A2N6SWJ1_9CORY</name>
<feature type="binding site" evidence="1">
    <location>
        <position position="114"/>
    </location>
    <ligand>
        <name>Mg(2+)</name>
        <dbReference type="ChEBI" id="CHEBI:18420"/>
    </ligand>
</feature>
<dbReference type="UniPathway" id="UPA00078">
    <property type="reaction ID" value="UER00161"/>
</dbReference>
<dbReference type="Gene3D" id="3.40.50.300">
    <property type="entry name" value="P-loop containing nucleotide triphosphate hydrolases"/>
    <property type="match status" value="1"/>
</dbReference>
<keyword evidence="1" id="KW-0963">Cytoplasm</keyword>
<comment type="caution">
    <text evidence="1">Lacks conserved residue(s) required for the propagation of feature annotation.</text>
</comment>
<dbReference type="HAMAP" id="MF_00336">
    <property type="entry name" value="BioD"/>
    <property type="match status" value="1"/>
</dbReference>
<dbReference type="GO" id="GO:0004141">
    <property type="term" value="F:dethiobiotin synthase activity"/>
    <property type="evidence" value="ECO:0007669"/>
    <property type="project" value="UniProtKB-UniRule"/>
</dbReference>
<proteinExistence type="inferred from homology"/>
<feature type="binding site" evidence="1">
    <location>
        <position position="41"/>
    </location>
    <ligand>
        <name>substrate</name>
    </ligand>
</feature>
<dbReference type="CDD" id="cd03109">
    <property type="entry name" value="DTBS"/>
    <property type="match status" value="1"/>
</dbReference>
<dbReference type="InterPro" id="IPR027417">
    <property type="entry name" value="P-loop_NTPase"/>
</dbReference>
<dbReference type="Proteomes" id="UP000235363">
    <property type="component" value="Unassembled WGS sequence"/>
</dbReference>
<comment type="catalytic activity">
    <reaction evidence="1">
        <text>(7R,8S)-7,8-diammoniononanoate + CO2 + ATP = (4R,5S)-dethiobiotin + ADP + phosphate + 3 H(+)</text>
        <dbReference type="Rhea" id="RHEA:15805"/>
        <dbReference type="ChEBI" id="CHEBI:15378"/>
        <dbReference type="ChEBI" id="CHEBI:16526"/>
        <dbReference type="ChEBI" id="CHEBI:30616"/>
        <dbReference type="ChEBI" id="CHEBI:43474"/>
        <dbReference type="ChEBI" id="CHEBI:149469"/>
        <dbReference type="ChEBI" id="CHEBI:149473"/>
        <dbReference type="ChEBI" id="CHEBI:456216"/>
        <dbReference type="EC" id="6.3.3.3"/>
    </reaction>
</comment>
<comment type="function">
    <text evidence="1">Catalyzes a mechanistically unusual reaction, the ATP-dependent insertion of CO2 between the N7 and N8 nitrogen atoms of 7,8-diaminopelargonic acid (DAPA, also called 7,8-diammoniononanoate) to form a ureido ring.</text>
</comment>
<dbReference type="GO" id="GO:0005829">
    <property type="term" value="C:cytosol"/>
    <property type="evidence" value="ECO:0007669"/>
    <property type="project" value="TreeGrafter"/>
</dbReference>
<sequence length="279" mass="27761">MSIVIITGTGTDIGKTIATAAIAGLLRSCGREVVVVKPAQTGFPGTGSVLGLGGDLDDVERLTGITDLHGFARYPEPMAPLAAARRAGLPALRLDDAAERIRALDRPGRTVLVEGAGGLLVRLGAGGVGCADASACGATDGPASAADGEGERREWGLPDLAAELPGAKTVVVTSLGLGSLNTAELTVEVARGRGMDVIGLVGGSLPAGSLPGQQAGSGAGTGRMEPDPIVATNLEDLPHLTGVDVLGCVPEGSGAMRGEEFLAAAPGWFNESGRSVLVG</sequence>
<dbReference type="EC" id="6.3.3.3" evidence="1"/>
<dbReference type="EMBL" id="PNHF01000031">
    <property type="protein sequence ID" value="PMC61376.1"/>
    <property type="molecule type" value="Genomic_DNA"/>
</dbReference>
<comment type="similarity">
    <text evidence="1">Belongs to the dethiobiotin synthetase family.</text>
</comment>
<keyword evidence="1" id="KW-0460">Magnesium</keyword>
<evidence type="ECO:0000313" key="3">
    <source>
        <dbReference type="Proteomes" id="UP000235363"/>
    </source>
</evidence>
<gene>
    <name evidence="1" type="primary">bioD</name>
    <name evidence="2" type="ORF">CJ204_11355</name>
</gene>
<comment type="cofactor">
    <cofactor evidence="1">
        <name>Mg(2+)</name>
        <dbReference type="ChEBI" id="CHEBI:18420"/>
    </cofactor>
</comment>
<comment type="pathway">
    <text evidence="1">Cofactor biosynthesis; biotin biosynthesis; biotin from 7,8-diaminononanoate: step 1/2.</text>
</comment>
<dbReference type="Pfam" id="PF13500">
    <property type="entry name" value="AAA_26"/>
    <property type="match status" value="2"/>
</dbReference>
<dbReference type="GO" id="GO:0005524">
    <property type="term" value="F:ATP binding"/>
    <property type="evidence" value="ECO:0007669"/>
    <property type="project" value="UniProtKB-UniRule"/>
</dbReference>
<reference evidence="2 3" key="1">
    <citation type="submission" date="2017-09" db="EMBL/GenBank/DDBJ databases">
        <title>Bacterial strain isolated from the female urinary microbiota.</title>
        <authorList>
            <person name="Thomas-White K."/>
            <person name="Kumar N."/>
            <person name="Forster S."/>
            <person name="Putonti C."/>
            <person name="Lawley T."/>
            <person name="Wolfe A.J."/>
        </authorList>
    </citation>
    <scope>NUCLEOTIDE SEQUENCE [LARGE SCALE GENOMIC DNA]</scope>
    <source>
        <strain evidence="2 3">UMB0908</strain>
    </source>
</reference>
<keyword evidence="1" id="KW-0067">ATP-binding</keyword>